<dbReference type="EMBL" id="JASSZA010000019">
    <property type="protein sequence ID" value="KAK2088168.1"/>
    <property type="molecule type" value="Genomic_DNA"/>
</dbReference>
<accession>A0ABQ9TTQ1</accession>
<evidence type="ECO:0000313" key="2">
    <source>
        <dbReference type="Proteomes" id="UP001266305"/>
    </source>
</evidence>
<evidence type="ECO:0000313" key="1">
    <source>
        <dbReference type="EMBL" id="KAK2088168.1"/>
    </source>
</evidence>
<comment type="caution">
    <text evidence="1">The sequence shown here is derived from an EMBL/GenBank/DDBJ whole genome shotgun (WGS) entry which is preliminary data.</text>
</comment>
<gene>
    <name evidence="1" type="ORF">P7K49_034075</name>
</gene>
<proteinExistence type="predicted"/>
<name>A0ABQ9TTQ1_SAGOE</name>
<keyword evidence="2" id="KW-1185">Reference proteome</keyword>
<sequence length="148" mass="15682">MSPGLLHWGRSLRLVPTTLYAMGPDMGPQPLPPAAPSSFPVDSLICIAGVRIQLISLPSTHPGHQHFCAGLGREHVPKGHCHSAATFPGLPGAPPAASRDINSLFPKQDESCCRPPLQYAAACAPVASHRSDEAACSWVVLFDPFKCL</sequence>
<organism evidence="1 2">
    <name type="scientific">Saguinus oedipus</name>
    <name type="common">Cotton-top tamarin</name>
    <name type="synonym">Oedipomidas oedipus</name>
    <dbReference type="NCBI Taxonomy" id="9490"/>
    <lineage>
        <taxon>Eukaryota</taxon>
        <taxon>Metazoa</taxon>
        <taxon>Chordata</taxon>
        <taxon>Craniata</taxon>
        <taxon>Vertebrata</taxon>
        <taxon>Euteleostomi</taxon>
        <taxon>Mammalia</taxon>
        <taxon>Eutheria</taxon>
        <taxon>Euarchontoglires</taxon>
        <taxon>Primates</taxon>
        <taxon>Haplorrhini</taxon>
        <taxon>Platyrrhini</taxon>
        <taxon>Cebidae</taxon>
        <taxon>Callitrichinae</taxon>
        <taxon>Saguinus</taxon>
    </lineage>
</organism>
<dbReference type="Proteomes" id="UP001266305">
    <property type="component" value="Unassembled WGS sequence"/>
</dbReference>
<reference evidence="1 2" key="1">
    <citation type="submission" date="2023-05" db="EMBL/GenBank/DDBJ databases">
        <title>B98-5 Cell Line De Novo Hybrid Assembly: An Optical Mapping Approach.</title>
        <authorList>
            <person name="Kananen K."/>
            <person name="Auerbach J.A."/>
            <person name="Kautto E."/>
            <person name="Blachly J.S."/>
        </authorList>
    </citation>
    <scope>NUCLEOTIDE SEQUENCE [LARGE SCALE GENOMIC DNA]</scope>
    <source>
        <strain evidence="1">B95-8</strain>
        <tissue evidence="1">Cell line</tissue>
    </source>
</reference>
<protein>
    <submittedName>
        <fullName evidence="1">Uncharacterized protein</fullName>
    </submittedName>
</protein>